<organism evidence="6 7">
    <name type="scientific">Actinophytocola algeriensis</name>
    <dbReference type="NCBI Taxonomy" id="1768010"/>
    <lineage>
        <taxon>Bacteria</taxon>
        <taxon>Bacillati</taxon>
        <taxon>Actinomycetota</taxon>
        <taxon>Actinomycetes</taxon>
        <taxon>Pseudonocardiales</taxon>
        <taxon>Pseudonocardiaceae</taxon>
    </lineage>
</organism>
<evidence type="ECO:0000256" key="1">
    <source>
        <dbReference type="ARBA" id="ARBA00022741"/>
    </source>
</evidence>
<keyword evidence="2" id="KW-0067">ATP-binding</keyword>
<evidence type="ECO:0000313" key="6">
    <source>
        <dbReference type="EMBL" id="MBB4906994.1"/>
    </source>
</evidence>
<dbReference type="InterPro" id="IPR052511">
    <property type="entry name" value="ATP-dep_Helicase"/>
</dbReference>
<dbReference type="EMBL" id="JACHJQ010000003">
    <property type="protein sequence ID" value="MBB4906994.1"/>
    <property type="molecule type" value="Genomic_DNA"/>
</dbReference>
<gene>
    <name evidence="6" type="ORF">FHR82_003214</name>
</gene>
<accession>A0A7W7Q5D3</accession>
<feature type="compositionally biased region" description="Basic and acidic residues" evidence="3">
    <location>
        <begin position="322"/>
        <end position="339"/>
    </location>
</feature>
<feature type="domain" description="Helicase C-terminal" evidence="5">
    <location>
        <begin position="918"/>
        <end position="1066"/>
    </location>
</feature>
<evidence type="ECO:0000259" key="4">
    <source>
        <dbReference type="PROSITE" id="PS51192"/>
    </source>
</evidence>
<dbReference type="RefSeq" id="WP_184811128.1">
    <property type="nucleotide sequence ID" value="NZ_JACHJQ010000003.1"/>
</dbReference>
<dbReference type="SMART" id="SM00487">
    <property type="entry name" value="DEXDc"/>
    <property type="match status" value="1"/>
</dbReference>
<dbReference type="InterPro" id="IPR011545">
    <property type="entry name" value="DEAD/DEAH_box_helicase_dom"/>
</dbReference>
<feature type="compositionally biased region" description="Basic and acidic residues" evidence="3">
    <location>
        <begin position="1186"/>
        <end position="1195"/>
    </location>
</feature>
<dbReference type="GO" id="GO:0005524">
    <property type="term" value="F:ATP binding"/>
    <property type="evidence" value="ECO:0007669"/>
    <property type="project" value="UniProtKB-KW"/>
</dbReference>
<keyword evidence="1" id="KW-0547">Nucleotide-binding</keyword>
<sequence>MDVFDVHGRLIEDYREFTSGFAEIHDREIREHVDRRLRDGDQWPDPYLSLNPNFASGGTVSDLVGEGLLHPDCEKIFRVGKDQPGMTGHPLSLHQHQREAIAIARGGASYVLTTGTGSGKSLSYIVPIVDSVLRQREAGTYRPGVKAIIVYPMNALANSQRNELEKFLRNGMDPEDEQVTFRRYTGQDRESERAEILENPPDIVLTNYVMLELVLTRPDERERLITAAGDLRFLVLDELHTYRGRSGADVGMLVRRLRDACSATDLQCVGTSATMTTEGSEQDRKAAVASVASDLFGTAVAAPNVIGETLERATDGDPDDVQGLRRSIEDDTGNDDHGRFVSDPLSAWVERRFGIVESEGRLVRPPTPSTVRDAADVLAKSLGVSVDACAAGVARTLQRGARIIDPRTRRPVFAFRLHQFLSKGDNVYLSLEPPSARYVTSRYQTVVPEQGRADAILLPAAFCRECGQEYLVVQRVDDDGYERFVSRADGEGRGGAPGYLFTSEEVPWPADVHVAISEQRLPESWLVTDDHGNVSIAPRRRDRLPERVYLDVTGRLTERGSGTEFAFIEGAFAFCLRCRVSYEQLRSSDFGKLASLSAEGRSSAASVISASVVRSLRSQSDLPHSARKLLAFADNRQDASLQAGHFNDFIQVSQLRGALYRAVSVAPDGLTHEVIEQKVTDALGLSIADFAQNKVARFSLERRAWEALRRVVGYRIYQDLERGWRITMPNLEQTGLLRIDYTDLPEIAAEQSLWEDRHPVLRDDIAEHRRELMRILLDELRRVLAVEVDCFDPIGFEQLRKLSGQHLDEPWALPERESEPSTGKAFARAGGKGSRRDHLYLSGYGAYGRYLLRSTTFPGVPGRLARDDAQKMIADMLGVLAECGLLAVSRTNEADGAPGYQLKASAIIWRAGDGKSGATDPVRKEVASEHGPRVNPFFRRLYSDVAETLAGMHAREHTAQVSNENRIKRENQFRSGELPVLFCSPTMELGIDIASLNAVGLRNVPPTPANYAQRAGRAGRSGQPALVVTYCATGNAHDQYYFRNRDQMVGGSVAPPRLDLTNEDLLRSHVHAIWLAETGVRLDRSLAKVVGTGSPGLPIATRIRQAIGSVAARDRAIRHARIVLSGLADRLDSTSWWHPDWIERVVTDAELEFDRALERWRELFRAAVREQERQNKIILDHSSSPKSRDDATRKRREAENQLRLLRLDDSDEYQTDFYSYRYLAAEGFLPGYSFPRLPLRAYVPGRRGVGGDAEFIQRPRFIAISEFGPGALVYHEGVRYQVNQVQLTPGEDGGTGLDTTSARRCSACGYQHDVEVGSDVCDSCEQRLGPTMYRLLRLQTVRANRRDRISSDEEERRRTGYELITSYRFNDHGARPGRLDAVASTAGEAVLDLHYGDTATVRVTNLGLRRRRDPHSNIGYWIDVRNGRWLSERQALANDGQGGEELDAADEVPKKQQVVPYVEDSRNILITRVAAGQVGEAAARSFMYALERGIEAEFQLEDSELASELLPDDEDRGRVLFVESAEGGAGVLRRLVEEKNALRRAARRALEICHFDPETGADTGGDVDGTGERCARACYDCLLSYSNQGSHLLIDRHLAKELLLACARSTTAQPGGHDPDEAWEAVLDKVSGYRARQQFVYWLREMEYRRPDEVAVALPEFDVVADLVYRPATGPVAVFVDGPDDSAAPGRDDLAEENLRDAGWFVIRVPFGATYPEIVTRNPSVFGVSRRGNR</sequence>
<comment type="caution">
    <text evidence="6">The sequence shown here is derived from an EMBL/GenBank/DDBJ whole genome shotgun (WGS) entry which is preliminary data.</text>
</comment>
<dbReference type="InterPro" id="IPR001650">
    <property type="entry name" value="Helicase_C-like"/>
</dbReference>
<dbReference type="InterPro" id="IPR014001">
    <property type="entry name" value="Helicase_ATP-bd"/>
</dbReference>
<dbReference type="Proteomes" id="UP000520767">
    <property type="component" value="Unassembled WGS sequence"/>
</dbReference>
<dbReference type="PROSITE" id="PS51192">
    <property type="entry name" value="HELICASE_ATP_BIND_1"/>
    <property type="match status" value="1"/>
</dbReference>
<keyword evidence="7" id="KW-1185">Reference proteome</keyword>
<dbReference type="GO" id="GO:0016887">
    <property type="term" value="F:ATP hydrolysis activity"/>
    <property type="evidence" value="ECO:0007669"/>
    <property type="project" value="TreeGrafter"/>
</dbReference>
<dbReference type="CDD" id="cd17923">
    <property type="entry name" value="DEXHc_Hrq1-like"/>
    <property type="match status" value="1"/>
</dbReference>
<dbReference type="GO" id="GO:0004386">
    <property type="term" value="F:helicase activity"/>
    <property type="evidence" value="ECO:0007669"/>
    <property type="project" value="UniProtKB-KW"/>
</dbReference>
<protein>
    <submittedName>
        <fullName evidence="6">Superfamily II DNA/RNA helicase</fullName>
    </submittedName>
</protein>
<evidence type="ECO:0000259" key="5">
    <source>
        <dbReference type="PROSITE" id="PS51194"/>
    </source>
</evidence>
<keyword evidence="6" id="KW-0378">Hydrolase</keyword>
<dbReference type="PANTHER" id="PTHR47962:SF5">
    <property type="entry name" value="ATP-DEPENDENT HELICASE LHR-RELATED"/>
    <property type="match status" value="1"/>
</dbReference>
<dbReference type="PROSITE" id="PS51194">
    <property type="entry name" value="HELICASE_CTER"/>
    <property type="match status" value="1"/>
</dbReference>
<dbReference type="Pfam" id="PF09369">
    <property type="entry name" value="MZB"/>
    <property type="match status" value="1"/>
</dbReference>
<feature type="region of interest" description="Disordered" evidence="3">
    <location>
        <begin position="812"/>
        <end position="831"/>
    </location>
</feature>
<evidence type="ECO:0000313" key="7">
    <source>
        <dbReference type="Proteomes" id="UP000520767"/>
    </source>
</evidence>
<feature type="region of interest" description="Disordered" evidence="3">
    <location>
        <begin position="1176"/>
        <end position="1195"/>
    </location>
</feature>
<dbReference type="SUPFAM" id="SSF52540">
    <property type="entry name" value="P-loop containing nucleoside triphosphate hydrolases"/>
    <property type="match status" value="2"/>
</dbReference>
<name>A0A7W7Q5D3_9PSEU</name>
<dbReference type="InterPro" id="IPR027417">
    <property type="entry name" value="P-loop_NTPase"/>
</dbReference>
<evidence type="ECO:0000256" key="3">
    <source>
        <dbReference type="SAM" id="MobiDB-lite"/>
    </source>
</evidence>
<dbReference type="PANTHER" id="PTHR47962">
    <property type="entry name" value="ATP-DEPENDENT HELICASE LHR-RELATED-RELATED"/>
    <property type="match status" value="1"/>
</dbReference>
<dbReference type="Pfam" id="PF00270">
    <property type="entry name" value="DEAD"/>
    <property type="match status" value="1"/>
</dbReference>
<reference evidence="6 7" key="1">
    <citation type="submission" date="2020-08" db="EMBL/GenBank/DDBJ databases">
        <title>Genomic Encyclopedia of Type Strains, Phase III (KMG-III): the genomes of soil and plant-associated and newly described type strains.</title>
        <authorList>
            <person name="Whitman W."/>
        </authorList>
    </citation>
    <scope>NUCLEOTIDE SEQUENCE [LARGE SCALE GENOMIC DNA]</scope>
    <source>
        <strain evidence="6 7">CECT 8960</strain>
    </source>
</reference>
<evidence type="ECO:0000256" key="2">
    <source>
        <dbReference type="ARBA" id="ARBA00022840"/>
    </source>
</evidence>
<dbReference type="InterPro" id="IPR018973">
    <property type="entry name" value="MZB"/>
</dbReference>
<dbReference type="Pfam" id="PF00271">
    <property type="entry name" value="Helicase_C"/>
    <property type="match status" value="1"/>
</dbReference>
<dbReference type="SMART" id="SM00490">
    <property type="entry name" value="HELICc"/>
    <property type="match status" value="1"/>
</dbReference>
<dbReference type="Gene3D" id="3.40.50.300">
    <property type="entry name" value="P-loop containing nucleotide triphosphate hydrolases"/>
    <property type="match status" value="2"/>
</dbReference>
<feature type="domain" description="Helicase ATP-binding" evidence="4">
    <location>
        <begin position="101"/>
        <end position="278"/>
    </location>
</feature>
<proteinExistence type="predicted"/>
<feature type="region of interest" description="Disordered" evidence="3">
    <location>
        <begin position="311"/>
        <end position="339"/>
    </location>
</feature>
<keyword evidence="6" id="KW-0347">Helicase</keyword>
<dbReference type="GO" id="GO:0003677">
    <property type="term" value="F:DNA binding"/>
    <property type="evidence" value="ECO:0007669"/>
    <property type="project" value="TreeGrafter"/>
</dbReference>